<dbReference type="PANTHER" id="PTHR11161">
    <property type="entry name" value="O-ACYLTRANSFERASE"/>
    <property type="match status" value="1"/>
</dbReference>
<gene>
    <name evidence="2" type="ORF">g.45341</name>
</gene>
<feature type="transmembrane region" description="Helical" evidence="1">
    <location>
        <begin position="124"/>
        <end position="146"/>
    </location>
</feature>
<proteinExistence type="predicted"/>
<feature type="non-terminal residue" evidence="2">
    <location>
        <position position="1"/>
    </location>
</feature>
<reference evidence="2" key="1">
    <citation type="submission" date="2015-11" db="EMBL/GenBank/DDBJ databases">
        <title>De novo transcriptome assembly of four potential Pierce s Disease insect vectors from Arizona vineyards.</title>
        <authorList>
            <person name="Tassone E.E."/>
        </authorList>
    </citation>
    <scope>NUCLEOTIDE SEQUENCE</scope>
</reference>
<protein>
    <submittedName>
        <fullName evidence="2">Uncharacterized protein</fullName>
    </submittedName>
</protein>
<keyword evidence="1" id="KW-0472">Membrane</keyword>
<evidence type="ECO:0000256" key="1">
    <source>
        <dbReference type="SAM" id="Phobius"/>
    </source>
</evidence>
<dbReference type="AlphaFoldDB" id="A0A1B6EHU4"/>
<keyword evidence="1" id="KW-1133">Transmembrane helix</keyword>
<keyword evidence="1" id="KW-0812">Transmembrane</keyword>
<sequence>GLSVSGVLLIAASLAPFLGTLWYNRPALLTFYKGMWEQVRTDDLYVSVYSQAHYRGPGYLVGVLAGYAVFRGRSTTQLPRTKSWLLLATGFLVCFLTYWSGALYTDPARPYRPLEASVYAATNHTVFALGLTLILTSLIFGTKTFISDIFSWQG</sequence>
<evidence type="ECO:0000313" key="2">
    <source>
        <dbReference type="EMBL" id="JAS37499.1"/>
    </source>
</evidence>
<dbReference type="PANTHER" id="PTHR11161:SF0">
    <property type="entry name" value="O-ACYLTRANSFERASE LIKE PROTEIN"/>
    <property type="match status" value="1"/>
</dbReference>
<feature type="non-terminal residue" evidence="2">
    <location>
        <position position="154"/>
    </location>
</feature>
<feature type="transmembrane region" description="Helical" evidence="1">
    <location>
        <begin position="83"/>
        <end position="104"/>
    </location>
</feature>
<dbReference type="InterPro" id="IPR052728">
    <property type="entry name" value="O2_lipid_transport_reg"/>
</dbReference>
<name>A0A1B6EHU4_9HEMI</name>
<feature type="transmembrane region" description="Helical" evidence="1">
    <location>
        <begin position="6"/>
        <end position="23"/>
    </location>
</feature>
<accession>A0A1B6EHU4</accession>
<organism evidence="2">
    <name type="scientific">Cuerna arida</name>
    <dbReference type="NCBI Taxonomy" id="1464854"/>
    <lineage>
        <taxon>Eukaryota</taxon>
        <taxon>Metazoa</taxon>
        <taxon>Ecdysozoa</taxon>
        <taxon>Arthropoda</taxon>
        <taxon>Hexapoda</taxon>
        <taxon>Insecta</taxon>
        <taxon>Pterygota</taxon>
        <taxon>Neoptera</taxon>
        <taxon>Paraneoptera</taxon>
        <taxon>Hemiptera</taxon>
        <taxon>Auchenorrhyncha</taxon>
        <taxon>Membracoidea</taxon>
        <taxon>Cicadellidae</taxon>
        <taxon>Cicadellinae</taxon>
        <taxon>Proconiini</taxon>
        <taxon>Cuerna</taxon>
    </lineage>
</organism>
<dbReference type="EMBL" id="GECZ01032270">
    <property type="protein sequence ID" value="JAS37499.1"/>
    <property type="molecule type" value="Transcribed_RNA"/>
</dbReference>